<dbReference type="GO" id="GO:0005886">
    <property type="term" value="C:plasma membrane"/>
    <property type="evidence" value="ECO:0007669"/>
    <property type="project" value="TreeGrafter"/>
</dbReference>
<sequence>MFTERWVFDFVLYAYVLSLLFSYAALLRPNTQARILSSSLLIVVWLTLTLDIVMRFMDKGHISGQIEPLLVYTWALISITLCISLVFHLDLFVFCTSLIGITVLTVHLFVSKEVALTAPADVITELVFVHITLAVSAYATFSLAGICAILYLISRSMLKKKKWNLIMRRLPSLENLEQFMIWLIGIGALLLLVSLILGSVWAYQVYGSLHWTDVKVIGSLFLFLIYAVLFGMAWTRWIATQKIAWWVVFSMFFIITNYFLSKVHFSFHHWIS</sequence>
<keyword evidence="1" id="KW-1133">Transmembrane helix</keyword>
<feature type="transmembrane region" description="Helical" evidence="1">
    <location>
        <begin position="243"/>
        <end position="260"/>
    </location>
</feature>
<dbReference type="Pfam" id="PF01578">
    <property type="entry name" value="Cytochrom_C_asm"/>
    <property type="match status" value="1"/>
</dbReference>
<protein>
    <recommendedName>
        <fullName evidence="2">Cytochrome c assembly protein domain-containing protein</fullName>
    </recommendedName>
</protein>
<dbReference type="InterPro" id="IPR052372">
    <property type="entry name" value="YpjD/HemX"/>
</dbReference>
<evidence type="ECO:0000313" key="3">
    <source>
        <dbReference type="EMBL" id="MXQ55887.1"/>
    </source>
</evidence>
<gene>
    <name evidence="3" type="ORF">GSM42_19590</name>
</gene>
<dbReference type="EMBL" id="WUUL01000021">
    <property type="protein sequence ID" value="MXQ55887.1"/>
    <property type="molecule type" value="Genomic_DNA"/>
</dbReference>
<accession>A0A6I4VWH3</accession>
<dbReference type="PANTHER" id="PTHR38034">
    <property type="entry name" value="INNER MEMBRANE PROTEIN YPJD"/>
    <property type="match status" value="1"/>
</dbReference>
<proteinExistence type="predicted"/>
<dbReference type="GO" id="GO:0017004">
    <property type="term" value="P:cytochrome complex assembly"/>
    <property type="evidence" value="ECO:0007669"/>
    <property type="project" value="InterPro"/>
</dbReference>
<feature type="transmembrane region" description="Helical" evidence="1">
    <location>
        <begin position="69"/>
        <end position="86"/>
    </location>
</feature>
<keyword evidence="1" id="KW-0812">Transmembrane</keyword>
<feature type="transmembrane region" description="Helical" evidence="1">
    <location>
        <begin position="216"/>
        <end position="234"/>
    </location>
</feature>
<feature type="transmembrane region" description="Helical" evidence="1">
    <location>
        <begin position="130"/>
        <end position="158"/>
    </location>
</feature>
<feature type="domain" description="Cytochrome c assembly protein" evidence="2">
    <location>
        <begin position="66"/>
        <end position="264"/>
    </location>
</feature>
<evidence type="ECO:0000256" key="1">
    <source>
        <dbReference type="SAM" id="Phobius"/>
    </source>
</evidence>
<evidence type="ECO:0000313" key="4">
    <source>
        <dbReference type="Proteomes" id="UP000430692"/>
    </source>
</evidence>
<feature type="transmembrane region" description="Helical" evidence="1">
    <location>
        <begin position="179"/>
        <end position="204"/>
    </location>
</feature>
<organism evidence="3 4">
    <name type="scientific">Shimazuella alba</name>
    <dbReference type="NCBI Taxonomy" id="2690964"/>
    <lineage>
        <taxon>Bacteria</taxon>
        <taxon>Bacillati</taxon>
        <taxon>Bacillota</taxon>
        <taxon>Bacilli</taxon>
        <taxon>Bacillales</taxon>
        <taxon>Thermoactinomycetaceae</taxon>
        <taxon>Shimazuella</taxon>
    </lineage>
</organism>
<evidence type="ECO:0000259" key="2">
    <source>
        <dbReference type="Pfam" id="PF01578"/>
    </source>
</evidence>
<feature type="transmembrane region" description="Helical" evidence="1">
    <location>
        <begin position="39"/>
        <end position="57"/>
    </location>
</feature>
<comment type="caution">
    <text evidence="3">The sequence shown here is derived from an EMBL/GenBank/DDBJ whole genome shotgun (WGS) entry which is preliminary data.</text>
</comment>
<dbReference type="AlphaFoldDB" id="A0A6I4VWH3"/>
<feature type="transmembrane region" description="Helical" evidence="1">
    <location>
        <begin position="6"/>
        <end position="27"/>
    </location>
</feature>
<keyword evidence="4" id="KW-1185">Reference proteome</keyword>
<dbReference type="GO" id="GO:0020037">
    <property type="term" value="F:heme binding"/>
    <property type="evidence" value="ECO:0007669"/>
    <property type="project" value="InterPro"/>
</dbReference>
<reference evidence="3 4" key="1">
    <citation type="submission" date="2019-12" db="EMBL/GenBank/DDBJ databases">
        <title>Whole-genome analyses of novel actinobacteria.</title>
        <authorList>
            <person name="Sahin N."/>
            <person name="Saygin H."/>
        </authorList>
    </citation>
    <scope>NUCLEOTIDE SEQUENCE [LARGE SCALE GENOMIC DNA]</scope>
    <source>
        <strain evidence="3 4">KC615</strain>
    </source>
</reference>
<dbReference type="Proteomes" id="UP000430692">
    <property type="component" value="Unassembled WGS sequence"/>
</dbReference>
<dbReference type="InterPro" id="IPR002541">
    <property type="entry name" value="Cyt_c_assembly"/>
</dbReference>
<name>A0A6I4VWH3_9BACL</name>
<dbReference type="PANTHER" id="PTHR38034:SF1">
    <property type="entry name" value="INNER MEMBRANE PROTEIN YPJD"/>
    <property type="match status" value="1"/>
</dbReference>
<feature type="transmembrane region" description="Helical" evidence="1">
    <location>
        <begin position="91"/>
        <end position="110"/>
    </location>
</feature>
<keyword evidence="1" id="KW-0472">Membrane</keyword>
<dbReference type="RefSeq" id="WP_160803239.1">
    <property type="nucleotide sequence ID" value="NZ_WUUL01000021.1"/>
</dbReference>